<reference evidence="1 2" key="1">
    <citation type="submission" date="2017-01" db="EMBL/GenBank/DDBJ databases">
        <authorList>
            <person name="Varghese N."/>
            <person name="Submissions S."/>
        </authorList>
    </citation>
    <scope>NUCLEOTIDE SEQUENCE [LARGE SCALE GENOMIC DNA]</scope>
    <source>
        <strain evidence="1 2">ATCC 700171</strain>
    </source>
</reference>
<dbReference type="Proteomes" id="UP000323956">
    <property type="component" value="Unassembled WGS sequence"/>
</dbReference>
<evidence type="ECO:0008006" key="3">
    <source>
        <dbReference type="Google" id="ProtNLM"/>
    </source>
</evidence>
<gene>
    <name evidence="1" type="ORF">SAMN05421641_1119</name>
</gene>
<evidence type="ECO:0000313" key="2">
    <source>
        <dbReference type="Proteomes" id="UP000323956"/>
    </source>
</evidence>
<organism evidence="1 2">
    <name type="scientific">Paracoccus thiocyanatus</name>
    <dbReference type="NCBI Taxonomy" id="34006"/>
    <lineage>
        <taxon>Bacteria</taxon>
        <taxon>Pseudomonadati</taxon>
        <taxon>Pseudomonadota</taxon>
        <taxon>Alphaproteobacteria</taxon>
        <taxon>Rhodobacterales</taxon>
        <taxon>Paracoccaceae</taxon>
        <taxon>Paracoccus</taxon>
    </lineage>
</organism>
<proteinExistence type="predicted"/>
<accession>A0A1N6UDL7</accession>
<protein>
    <recommendedName>
        <fullName evidence="3">DUF2946 domain-containing protein</fullName>
    </recommendedName>
</protein>
<name>A0A1N6UDL7_9RHOB</name>
<sequence>MCYRAVHNLARPLLSFAAILLILLAGWGGTGAAMPGHLAAALAGPLEQVVICAQGQASTVWLDAEGNEHPAPQDCRDCPICHPPALTDNPPPDLPAAVGEWQRSDVILAAPQRFGTDRPVPVLPRGPPSLSHAWTVLVPSPAGDSPWPDAECPRRPKRGVQAIAMDARA</sequence>
<evidence type="ECO:0000313" key="1">
    <source>
        <dbReference type="EMBL" id="SIQ63663.1"/>
    </source>
</evidence>
<dbReference type="AlphaFoldDB" id="A0A1N6UDL7"/>
<dbReference type="EMBL" id="FTMK01000011">
    <property type="protein sequence ID" value="SIQ63663.1"/>
    <property type="molecule type" value="Genomic_DNA"/>
</dbReference>